<comment type="catalytic activity">
    <reaction evidence="3">
        <text>thiosulfate + hydrogen cyanide = thiocyanate + sulfite + 2 H(+)</text>
        <dbReference type="Rhea" id="RHEA:16881"/>
        <dbReference type="ChEBI" id="CHEBI:15378"/>
        <dbReference type="ChEBI" id="CHEBI:17359"/>
        <dbReference type="ChEBI" id="CHEBI:18022"/>
        <dbReference type="ChEBI" id="CHEBI:18407"/>
        <dbReference type="ChEBI" id="CHEBI:33542"/>
        <dbReference type="EC" id="2.8.1.1"/>
    </reaction>
</comment>
<evidence type="ECO:0000256" key="2">
    <source>
        <dbReference type="ARBA" id="ARBA00022737"/>
    </source>
</evidence>
<dbReference type="CDD" id="cd01449">
    <property type="entry name" value="TST_Repeat_2"/>
    <property type="match status" value="1"/>
</dbReference>
<evidence type="ECO:0000313" key="6">
    <source>
        <dbReference type="Proteomes" id="UP000702425"/>
    </source>
</evidence>
<accession>A0ABX2D4R6</accession>
<sequence length="285" mass="31527">MSNLLCNLANNWIVNADLGKQLLEQKATLLDARVPILKWFCRLPPAIPVTWQEFSRSDFPHKGKIIENNTVLTQKLQAIGICQDKPVIVVADSVKGWGEDGRIVWMLRTLGHEKAVFVDGGYRALIKAGINRIKAANNPPKTGDFVISRRSTWEIQRDELKAILGNDNLAVIDARERREYAGKTPYGEQRGGHIRGAVHLYYKQLMDKQGQLLSRGEIVAILQQKGVSQSTQIVSYCSGGIRSAWLTCALTDVGFCAKNYAGSMWEWSASPADSYPLSISLSGAG</sequence>
<dbReference type="Gene3D" id="3.40.250.10">
    <property type="entry name" value="Rhodanese-like domain"/>
    <property type="match status" value="2"/>
</dbReference>
<proteinExistence type="predicted"/>
<dbReference type="InterPro" id="IPR036873">
    <property type="entry name" value="Rhodanese-like_dom_sf"/>
</dbReference>
<feature type="domain" description="Rhodanese" evidence="4">
    <location>
        <begin position="23"/>
        <end position="134"/>
    </location>
</feature>
<name>A0ABX2D4R6_9CYAN</name>
<keyword evidence="2" id="KW-0677">Repeat</keyword>
<dbReference type="InterPro" id="IPR001763">
    <property type="entry name" value="Rhodanese-like_dom"/>
</dbReference>
<dbReference type="PROSITE" id="PS50206">
    <property type="entry name" value="RHODANESE_3"/>
    <property type="match status" value="2"/>
</dbReference>
<dbReference type="RefSeq" id="WP_172190510.1">
    <property type="nucleotide sequence ID" value="NZ_CAWPPK010000310.1"/>
</dbReference>
<dbReference type="EMBL" id="SRRZ01000092">
    <property type="protein sequence ID" value="NQE36635.1"/>
    <property type="molecule type" value="Genomic_DNA"/>
</dbReference>
<evidence type="ECO:0000256" key="3">
    <source>
        <dbReference type="ARBA" id="ARBA00047549"/>
    </source>
</evidence>
<protein>
    <recommendedName>
        <fullName evidence="1">thiosulfate sulfurtransferase</fullName>
        <ecNumber evidence="1">2.8.1.1</ecNumber>
    </recommendedName>
</protein>
<dbReference type="EC" id="2.8.1.1" evidence="1"/>
<dbReference type="SUPFAM" id="SSF52821">
    <property type="entry name" value="Rhodanese/Cell cycle control phosphatase"/>
    <property type="match status" value="2"/>
</dbReference>
<reference evidence="5 6" key="1">
    <citation type="journal article" date="2020" name="Sci. Rep.">
        <title>A novel cyanobacterial geosmin producer, revising GeoA distribution and dispersion patterns in Bacteria.</title>
        <authorList>
            <person name="Churro C."/>
            <person name="Semedo-Aguiar A.P."/>
            <person name="Silva A.D."/>
            <person name="Pereira-Leal J.B."/>
            <person name="Leite R.B."/>
        </authorList>
    </citation>
    <scope>NUCLEOTIDE SEQUENCE [LARGE SCALE GENOMIC DNA]</scope>
    <source>
        <strain evidence="5 6">IPMA8</strain>
    </source>
</reference>
<evidence type="ECO:0000313" key="5">
    <source>
        <dbReference type="EMBL" id="NQE36635.1"/>
    </source>
</evidence>
<gene>
    <name evidence="5" type="primary">rhdA</name>
    <name evidence="5" type="ORF">E5S67_04400</name>
</gene>
<keyword evidence="6" id="KW-1185">Reference proteome</keyword>
<organism evidence="5 6">
    <name type="scientific">Microcoleus asticus IPMA8</name>
    <dbReference type="NCBI Taxonomy" id="2563858"/>
    <lineage>
        <taxon>Bacteria</taxon>
        <taxon>Bacillati</taxon>
        <taxon>Cyanobacteriota</taxon>
        <taxon>Cyanophyceae</taxon>
        <taxon>Oscillatoriophycideae</taxon>
        <taxon>Oscillatoriales</taxon>
        <taxon>Microcoleaceae</taxon>
        <taxon>Microcoleus</taxon>
        <taxon>Microcoleus asticus</taxon>
    </lineage>
</organism>
<comment type="caution">
    <text evidence="5">The sequence shown here is derived from an EMBL/GenBank/DDBJ whole genome shotgun (WGS) entry which is preliminary data.</text>
</comment>
<feature type="domain" description="Rhodanese" evidence="4">
    <location>
        <begin position="165"/>
        <end position="276"/>
    </location>
</feature>
<keyword evidence="5" id="KW-0808">Transferase</keyword>
<dbReference type="PANTHER" id="PTHR43855:SF1">
    <property type="entry name" value="THIOSULFATE SULFURTRANSFERASE"/>
    <property type="match status" value="1"/>
</dbReference>
<dbReference type="SMART" id="SM00450">
    <property type="entry name" value="RHOD"/>
    <property type="match status" value="2"/>
</dbReference>
<dbReference type="PANTHER" id="PTHR43855">
    <property type="entry name" value="THIOSULFATE SULFURTRANSFERASE"/>
    <property type="match status" value="1"/>
</dbReference>
<dbReference type="GO" id="GO:0004792">
    <property type="term" value="F:thiosulfate-cyanide sulfurtransferase activity"/>
    <property type="evidence" value="ECO:0007669"/>
    <property type="project" value="UniProtKB-EC"/>
</dbReference>
<dbReference type="InterPro" id="IPR051126">
    <property type="entry name" value="Thiosulfate_sulfurtransferase"/>
</dbReference>
<dbReference type="Proteomes" id="UP000702425">
    <property type="component" value="Unassembled WGS sequence"/>
</dbReference>
<evidence type="ECO:0000259" key="4">
    <source>
        <dbReference type="PROSITE" id="PS50206"/>
    </source>
</evidence>
<dbReference type="Pfam" id="PF00581">
    <property type="entry name" value="Rhodanese"/>
    <property type="match status" value="1"/>
</dbReference>
<evidence type="ECO:0000256" key="1">
    <source>
        <dbReference type="ARBA" id="ARBA00012245"/>
    </source>
</evidence>